<sequence>MKISIPVEFEYVEPKIPEDVIDNTTLLISFVLQARSAFVSAMDAWYDKNYPLKDADTKEEFQRGILDILKNPNFYEKEVTQAAIDFKAEETRSEFSK</sequence>
<organism evidence="2 4">
    <name type="scientific">Leptospira kirschneri str. 200802841</name>
    <dbReference type="NCBI Taxonomy" id="1193047"/>
    <lineage>
        <taxon>Bacteria</taxon>
        <taxon>Pseudomonadati</taxon>
        <taxon>Spirochaetota</taxon>
        <taxon>Spirochaetia</taxon>
        <taxon>Leptospirales</taxon>
        <taxon>Leptospiraceae</taxon>
        <taxon>Leptospira</taxon>
    </lineage>
</organism>
<dbReference type="Proteomes" id="UP000006339">
    <property type="component" value="Unassembled WGS sequence"/>
</dbReference>
<evidence type="ECO:0000313" key="1">
    <source>
        <dbReference type="EMBL" id="EKO49722.1"/>
    </source>
</evidence>
<proteinExistence type="predicted"/>
<protein>
    <submittedName>
        <fullName evidence="2">Uncharacterized protein</fullName>
    </submittedName>
</protein>
<evidence type="ECO:0000313" key="2">
    <source>
        <dbReference type="EMBL" id="EKO53580.1"/>
    </source>
</evidence>
<dbReference type="EMBL" id="AKWH02000007">
    <property type="protein sequence ID" value="EKO53580.1"/>
    <property type="molecule type" value="Genomic_DNA"/>
</dbReference>
<name>A0A828Y6E6_9LEPT</name>
<evidence type="ECO:0000313" key="3">
    <source>
        <dbReference type="EMBL" id="EKO53609.1"/>
    </source>
</evidence>
<dbReference type="EMBL" id="AKWH02000078">
    <property type="protein sequence ID" value="EKO49722.1"/>
    <property type="molecule type" value="Genomic_DNA"/>
</dbReference>
<accession>A0A828Y6E6</accession>
<keyword evidence="4" id="KW-1185">Reference proteome</keyword>
<dbReference type="EMBL" id="AKWH02000005">
    <property type="protein sequence ID" value="EKO53609.1"/>
    <property type="molecule type" value="Genomic_DNA"/>
</dbReference>
<gene>
    <name evidence="1" type="ORF">LEP1GSC131_0129</name>
    <name evidence="2" type="ORF">LEP1GSC131_0152</name>
    <name evidence="3" type="ORF">LEP1GSC131_0921</name>
</gene>
<evidence type="ECO:0000313" key="4">
    <source>
        <dbReference type="Proteomes" id="UP000006339"/>
    </source>
</evidence>
<comment type="caution">
    <text evidence="2">The sequence shown here is derived from an EMBL/GenBank/DDBJ whole genome shotgun (WGS) entry which is preliminary data.</text>
</comment>
<dbReference type="AlphaFoldDB" id="A0A828Y6E6"/>
<dbReference type="RefSeq" id="WP_004768887.1">
    <property type="nucleotide sequence ID" value="NZ_AKWH02000005.1"/>
</dbReference>
<reference evidence="2 4" key="1">
    <citation type="submission" date="2012-10" db="EMBL/GenBank/DDBJ databases">
        <authorList>
            <person name="Harkins D.M."/>
            <person name="Durkin A.S."/>
            <person name="Brinkac L.M."/>
            <person name="Selengut J.D."/>
            <person name="Sanka R."/>
            <person name="DePew J."/>
            <person name="Purushe J."/>
            <person name="Picardeau M."/>
            <person name="Werts C."/>
            <person name="Goarant C."/>
            <person name="Vinetz J.M."/>
            <person name="Sutton G.G."/>
            <person name="Nelson W.C."/>
            <person name="Fouts D.E."/>
        </authorList>
    </citation>
    <scope>NUCLEOTIDE SEQUENCE [LARGE SCALE GENOMIC DNA]</scope>
    <source>
        <strain evidence="2 4">200802841</strain>
    </source>
</reference>